<evidence type="ECO:0000256" key="6">
    <source>
        <dbReference type="SAM" id="Phobius"/>
    </source>
</evidence>
<feature type="transmembrane region" description="Helical" evidence="6">
    <location>
        <begin position="68"/>
        <end position="94"/>
    </location>
</feature>
<reference evidence="7 8" key="1">
    <citation type="submission" date="2021-03" db="EMBL/GenBank/DDBJ databases">
        <title>Whole genome shotgun sequence of Actinoplanes toevensis NBRC 105298.</title>
        <authorList>
            <person name="Komaki H."/>
            <person name="Tamura T."/>
        </authorList>
    </citation>
    <scope>NUCLEOTIDE SEQUENCE [LARGE SCALE GENOMIC DNA]</scope>
    <source>
        <strain evidence="7 8">NBRC 105298</strain>
    </source>
</reference>
<comment type="subcellular location">
    <subcellularLocation>
        <location evidence="1">Membrane</location>
        <topology evidence="1">Multi-pass membrane protein</topology>
    </subcellularLocation>
</comment>
<feature type="transmembrane region" description="Helical" evidence="6">
    <location>
        <begin position="232"/>
        <end position="261"/>
    </location>
</feature>
<evidence type="ECO:0000256" key="4">
    <source>
        <dbReference type="ARBA" id="ARBA00022989"/>
    </source>
</evidence>
<evidence type="ECO:0000256" key="2">
    <source>
        <dbReference type="ARBA" id="ARBA00009773"/>
    </source>
</evidence>
<keyword evidence="3 6" id="KW-0812">Transmembrane</keyword>
<dbReference type="GO" id="GO:0055085">
    <property type="term" value="P:transmembrane transport"/>
    <property type="evidence" value="ECO:0007669"/>
    <property type="project" value="TreeGrafter"/>
</dbReference>
<dbReference type="EMBL" id="BOQN01000005">
    <property type="protein sequence ID" value="GIM88679.1"/>
    <property type="molecule type" value="Genomic_DNA"/>
</dbReference>
<evidence type="ECO:0000313" key="7">
    <source>
        <dbReference type="EMBL" id="GIM88679.1"/>
    </source>
</evidence>
<evidence type="ECO:0000256" key="3">
    <source>
        <dbReference type="ARBA" id="ARBA00022692"/>
    </source>
</evidence>
<feature type="transmembrane region" description="Helical" evidence="6">
    <location>
        <begin position="40"/>
        <end position="61"/>
    </location>
</feature>
<evidence type="ECO:0000256" key="5">
    <source>
        <dbReference type="ARBA" id="ARBA00023136"/>
    </source>
</evidence>
<comment type="similarity">
    <text evidence="2">Belongs to the autoinducer-2 exporter (AI-2E) (TC 2.A.86) family.</text>
</comment>
<feature type="transmembrane region" description="Helical" evidence="6">
    <location>
        <begin position="268"/>
        <end position="287"/>
    </location>
</feature>
<dbReference type="PANTHER" id="PTHR21716">
    <property type="entry name" value="TRANSMEMBRANE PROTEIN"/>
    <property type="match status" value="1"/>
</dbReference>
<keyword evidence="8" id="KW-1185">Reference proteome</keyword>
<keyword evidence="4 6" id="KW-1133">Transmembrane helix</keyword>
<gene>
    <name evidence="7" type="ORF">Ato02nite_004720</name>
</gene>
<dbReference type="PANTHER" id="PTHR21716:SF64">
    <property type="entry name" value="AI-2 TRANSPORT PROTEIN TQSA"/>
    <property type="match status" value="1"/>
</dbReference>
<dbReference type="GO" id="GO:0016020">
    <property type="term" value="C:membrane"/>
    <property type="evidence" value="ECO:0007669"/>
    <property type="project" value="UniProtKB-SubCell"/>
</dbReference>
<proteinExistence type="inferred from homology"/>
<dbReference type="InterPro" id="IPR002549">
    <property type="entry name" value="AI-2E-like"/>
</dbReference>
<evidence type="ECO:0000313" key="8">
    <source>
        <dbReference type="Proteomes" id="UP000677082"/>
    </source>
</evidence>
<name>A0A919T6J4_9ACTN</name>
<dbReference type="AlphaFoldDB" id="A0A919T6J4"/>
<feature type="transmembrane region" description="Helical" evidence="6">
    <location>
        <begin position="204"/>
        <end position="226"/>
    </location>
</feature>
<feature type="transmembrane region" description="Helical" evidence="6">
    <location>
        <begin position="144"/>
        <end position="177"/>
    </location>
</feature>
<comment type="caution">
    <text evidence="7">The sequence shown here is derived from an EMBL/GenBank/DDBJ whole genome shotgun (WGS) entry which is preliminary data.</text>
</comment>
<protein>
    <submittedName>
        <fullName evidence="7">AI-2E family transporter</fullName>
    </submittedName>
</protein>
<keyword evidence="5 6" id="KW-0472">Membrane</keyword>
<accession>A0A919T6J4</accession>
<organism evidence="7 8">
    <name type="scientific">Paractinoplanes toevensis</name>
    <dbReference type="NCBI Taxonomy" id="571911"/>
    <lineage>
        <taxon>Bacteria</taxon>
        <taxon>Bacillati</taxon>
        <taxon>Actinomycetota</taxon>
        <taxon>Actinomycetes</taxon>
        <taxon>Micromonosporales</taxon>
        <taxon>Micromonosporaceae</taxon>
        <taxon>Paractinoplanes</taxon>
    </lineage>
</organism>
<dbReference type="Pfam" id="PF01594">
    <property type="entry name" value="AI-2E_transport"/>
    <property type="match status" value="1"/>
</dbReference>
<feature type="transmembrane region" description="Helical" evidence="6">
    <location>
        <begin position="307"/>
        <end position="329"/>
    </location>
</feature>
<feature type="transmembrane region" description="Helical" evidence="6">
    <location>
        <begin position="17"/>
        <end position="34"/>
    </location>
</feature>
<sequence>MTHADGSSAPDPRIPRGLIFVGAVTGMLVSALAVRQFAAIVAPVLLALVLVIAVHPLTGFLRRHGLPMWLATTVTVSAVLGLILGLAAALALSIARLATILPTYADRFDELVANVRTGLASLGVGRDEIQAVLEQISLSSIAELLVTILAGVAATFSNLLFLLFVIAFMALDAAGFASRVSRARRQRPDVIGALDAFVKGSRRYLAVATVFGLIVAIVDVGFLWLAGVPLAVLWGLLAFITNYIPNVGFVIGLIPPALLALLEGGPRLMIIVIVTYSLINFVIQSIIQPKFVADAVNISLTVTFLSLVFWTFVVGPVGAILAVPLTLLVKSLLFDVDPKTKWMSSLLEGGPAPHEDDIADAIRDDSAAITSSGRDGS</sequence>
<dbReference type="Proteomes" id="UP000677082">
    <property type="component" value="Unassembled WGS sequence"/>
</dbReference>
<evidence type="ECO:0000256" key="1">
    <source>
        <dbReference type="ARBA" id="ARBA00004141"/>
    </source>
</evidence>